<proteinExistence type="predicted"/>
<dbReference type="PANTHER" id="PTHR34222">
    <property type="entry name" value="GAG_PRE-INTEGRS DOMAIN-CONTAINING PROTEIN"/>
    <property type="match status" value="1"/>
</dbReference>
<keyword evidence="3" id="KW-1185">Reference proteome</keyword>
<protein>
    <recommendedName>
        <fullName evidence="4">CCHC-type domain-containing protein</fullName>
    </recommendedName>
</protein>
<evidence type="ECO:0000313" key="2">
    <source>
        <dbReference type="EMBL" id="KDO40908.1"/>
    </source>
</evidence>
<dbReference type="Proteomes" id="UP000027120">
    <property type="component" value="Unassembled WGS sequence"/>
</dbReference>
<feature type="compositionally biased region" description="Polar residues" evidence="1">
    <location>
        <begin position="83"/>
        <end position="95"/>
    </location>
</feature>
<evidence type="ECO:0000256" key="1">
    <source>
        <dbReference type="SAM" id="MobiDB-lite"/>
    </source>
</evidence>
<sequence length="142" mass="15906">MGLNETYSEIESQIMLMNPFPSILQAHSSISQEEKQCLLSSVHTIIDSSSNTAARAVCSKLILSAAGRTEQTHSHGFPDYRDQSYSQAQEFTRPQNGDRRQSGSGRGRPLCDHCGNFGRWIQKCYKLHGYRPGHFKAKMNLG</sequence>
<evidence type="ECO:0000313" key="3">
    <source>
        <dbReference type="Proteomes" id="UP000027120"/>
    </source>
</evidence>
<name>A0A067DDI4_CITSI</name>
<dbReference type="EMBL" id="KK785777">
    <property type="protein sequence ID" value="KDO40908.1"/>
    <property type="molecule type" value="Genomic_DNA"/>
</dbReference>
<reference evidence="2 3" key="1">
    <citation type="submission" date="2014-04" db="EMBL/GenBank/DDBJ databases">
        <authorList>
            <consortium name="International Citrus Genome Consortium"/>
            <person name="Gmitter F."/>
            <person name="Chen C."/>
            <person name="Farmerie W."/>
            <person name="Harkins T."/>
            <person name="Desany B."/>
            <person name="Mohiuddin M."/>
            <person name="Kodira C."/>
            <person name="Borodovsky M."/>
            <person name="Lomsadze A."/>
            <person name="Burns P."/>
            <person name="Jenkins J."/>
            <person name="Prochnik S."/>
            <person name="Shu S."/>
            <person name="Chapman J."/>
            <person name="Pitluck S."/>
            <person name="Schmutz J."/>
            <person name="Rokhsar D."/>
        </authorList>
    </citation>
    <scope>NUCLEOTIDE SEQUENCE</scope>
</reference>
<feature type="compositionally biased region" description="Basic and acidic residues" evidence="1">
    <location>
        <begin position="70"/>
        <end position="82"/>
    </location>
</feature>
<dbReference type="SMR" id="A0A067DDI4"/>
<feature type="region of interest" description="Disordered" evidence="1">
    <location>
        <begin position="68"/>
        <end position="108"/>
    </location>
</feature>
<dbReference type="AlphaFoldDB" id="A0A067DDI4"/>
<dbReference type="PANTHER" id="PTHR34222:SF99">
    <property type="entry name" value="PROTEIN, PUTATIVE-RELATED"/>
    <property type="match status" value="1"/>
</dbReference>
<gene>
    <name evidence="2" type="ORF">CISIN_1g043406mg</name>
</gene>
<organism evidence="2 3">
    <name type="scientific">Citrus sinensis</name>
    <name type="common">Sweet orange</name>
    <name type="synonym">Citrus aurantium var. sinensis</name>
    <dbReference type="NCBI Taxonomy" id="2711"/>
    <lineage>
        <taxon>Eukaryota</taxon>
        <taxon>Viridiplantae</taxon>
        <taxon>Streptophyta</taxon>
        <taxon>Embryophyta</taxon>
        <taxon>Tracheophyta</taxon>
        <taxon>Spermatophyta</taxon>
        <taxon>Magnoliopsida</taxon>
        <taxon>eudicotyledons</taxon>
        <taxon>Gunneridae</taxon>
        <taxon>Pentapetalae</taxon>
        <taxon>rosids</taxon>
        <taxon>malvids</taxon>
        <taxon>Sapindales</taxon>
        <taxon>Rutaceae</taxon>
        <taxon>Aurantioideae</taxon>
        <taxon>Citrus</taxon>
    </lineage>
</organism>
<evidence type="ECO:0008006" key="4">
    <source>
        <dbReference type="Google" id="ProtNLM"/>
    </source>
</evidence>
<accession>A0A067DDI4</accession>